<feature type="compositionally biased region" description="Polar residues" evidence="5">
    <location>
        <begin position="630"/>
        <end position="640"/>
    </location>
</feature>
<dbReference type="RefSeq" id="WP_206645343.1">
    <property type="nucleotide sequence ID" value="NZ_CP071247.1"/>
</dbReference>
<accession>A0ABX7MYC2</accession>
<keyword evidence="3" id="KW-0732">Signal</keyword>
<evidence type="ECO:0000256" key="5">
    <source>
        <dbReference type="SAM" id="MobiDB-lite"/>
    </source>
</evidence>
<reference evidence="6 7" key="1">
    <citation type="submission" date="2021-03" db="EMBL/GenBank/DDBJ databases">
        <title>Genome sequencing of Marinobacter sp. LPB0319.</title>
        <authorList>
            <person name="Kim J."/>
        </authorList>
    </citation>
    <scope>NUCLEOTIDE SEQUENCE [LARGE SCALE GENOMIC DNA]</scope>
    <source>
        <strain evidence="6 7">LPB0319</strain>
    </source>
</reference>
<dbReference type="PANTHER" id="PTHR37467:SF1">
    <property type="entry name" value="EXPORTED CALCIUM-BINDING GLYCOPROTEIN"/>
    <property type="match status" value="1"/>
</dbReference>
<keyword evidence="4" id="KW-0106">Calcium</keyword>
<gene>
    <name evidence="6" type="ORF">LPB19_06935</name>
</gene>
<dbReference type="EMBL" id="CP071247">
    <property type="protein sequence ID" value="QSP96116.1"/>
    <property type="molecule type" value="Genomic_DNA"/>
</dbReference>
<organism evidence="6 7">
    <name type="scientific">Marinobacter salinisoli</name>
    <dbReference type="NCBI Taxonomy" id="2769486"/>
    <lineage>
        <taxon>Bacteria</taxon>
        <taxon>Pseudomonadati</taxon>
        <taxon>Pseudomonadota</taxon>
        <taxon>Gammaproteobacteria</taxon>
        <taxon>Pseudomonadales</taxon>
        <taxon>Marinobacteraceae</taxon>
        <taxon>Marinobacter</taxon>
    </lineage>
</organism>
<name>A0ABX7MYC2_9GAMM</name>
<evidence type="ECO:0000313" key="6">
    <source>
        <dbReference type="EMBL" id="QSP96116.1"/>
    </source>
</evidence>
<dbReference type="Proteomes" id="UP000663555">
    <property type="component" value="Chromosome"/>
</dbReference>
<dbReference type="InterPro" id="IPR059100">
    <property type="entry name" value="TSP3_bac"/>
</dbReference>
<dbReference type="InterPro" id="IPR028994">
    <property type="entry name" value="Integrin_alpha_N"/>
</dbReference>
<evidence type="ECO:0000256" key="2">
    <source>
        <dbReference type="ARBA" id="ARBA00022525"/>
    </source>
</evidence>
<evidence type="ECO:0008006" key="8">
    <source>
        <dbReference type="Google" id="ProtNLM"/>
    </source>
</evidence>
<comment type="subcellular location">
    <subcellularLocation>
        <location evidence="1">Secreted</location>
    </subcellularLocation>
</comment>
<dbReference type="Gene3D" id="4.10.1080.10">
    <property type="entry name" value="TSP type-3 repeat"/>
    <property type="match status" value="1"/>
</dbReference>
<evidence type="ECO:0000256" key="1">
    <source>
        <dbReference type="ARBA" id="ARBA00004613"/>
    </source>
</evidence>
<evidence type="ECO:0000313" key="7">
    <source>
        <dbReference type="Proteomes" id="UP000663555"/>
    </source>
</evidence>
<dbReference type="SUPFAM" id="SSF69318">
    <property type="entry name" value="Integrin alpha N-terminal domain"/>
    <property type="match status" value="1"/>
</dbReference>
<dbReference type="Pfam" id="PF18884">
    <property type="entry name" value="TSP3_bac"/>
    <property type="match status" value="3"/>
</dbReference>
<feature type="region of interest" description="Disordered" evidence="5">
    <location>
        <begin position="1300"/>
        <end position="1326"/>
    </location>
</feature>
<dbReference type="InterPro" id="IPR053180">
    <property type="entry name" value="Ca-binding_acidic-repeat"/>
</dbReference>
<feature type="region of interest" description="Disordered" evidence="5">
    <location>
        <begin position="544"/>
        <end position="571"/>
    </location>
</feature>
<evidence type="ECO:0000256" key="4">
    <source>
        <dbReference type="ARBA" id="ARBA00022837"/>
    </source>
</evidence>
<dbReference type="InterPro" id="IPR028974">
    <property type="entry name" value="TSP_type-3_rpt"/>
</dbReference>
<sequence length="1736" mass="184519">MSTLTEGLSGAEECRFVNSSCQVAQGISVVFVLLLALALSACGGDSGESADGADSGSVEVTAGELPAISKVASLSRNYVEVEFAHSADTEVSSNPLHYNVTLSNGNRVLVVAAYPGAEGKTVLLQLAPEEEDIQLIPNGTLQLDLANVNDEPVLFIGDGSEEPRLLALTSLSDTVVILRFSEPVSDAAGDIKNYRLTSNAGNGLKITQVVLGAEADTVVLTTESQDDAYYNLELSKVTGLVSSLPLYMLPSDKTFLGMSLETAIAEPPSVVSAASLDNTHVRVTFSKPMSEQTPGSATFSITQANVNPESGVLEVLEARFASADQRVIELTTRSQSELTYQVAVTNATDMYGQQLKVNDGVVSFGTANTAIFAGTPAGAAELVDSDGDGLYDSEEQAGTIVVVEMANGEIITRQVTSDPSLADTDGDGLDDFLELQFGMNPRATDTDGDGIHDNLELNKVYSNPFAQDSDLDGLQDGFEHFDLKTSPVLADTDGDQLDDYRELFELNRDPRIADVPRLAISVGDVRLQLDERFSYTDETGEVITEESNTSTTLTQSENTSFTRTDGGTDEWGGGGGFRTGFGNGSFFGGDKGVSGGIEVTGYVFDTNNTNWQTDKASAKESQEAYERSQTKGQELSSTQTVSREVIGASIDVPLSITNEGNVPFTLRNLEVTVLQQIGGRDRFLPVATLVSSSELATGSPLTINLGGGTNERGPFLFTSREVFPNLVESLMRNPASLVFRVANYDVEDELGRNYTFISQVARDRTGSIVLDYGDAGAAENYLLATAGVLQDDQYLGGFSPSGRALGLPLSYLLESTIGLPRHQSTQDYISAGFDGVLNTTAQGDDVLDAGAQVIRAGANGWLETPPAGDDYIANPTGVSGIIAGLNKTADSIAQGDDIQLVPVGTSGVGLGTVVIGPGENGVLDTPAKEDDIVDFIGGFETSRTCSAFSDNAGAICRVDGECLSGSCSGPQKLARIKSLRNGDFNRGWVILTSGQLPDAADFDQITVEPGDNLSLAFLQDLDRDGLFARNEFLFGSTDSDRNRFDNRLFGPDFAGEPAGTDVVPDSVDSDQDGLSDFAEVFVGWKVAVDGGALRQTFSSPRFGDTDGDGLWDIEEQDLRGFCEPDDSRKQALCAFQGDDPVIQADAIGIIAGANKTADTTAVGDDEQLTPPQAAGLAYGTPVVGPGPNGLLDTALAGDDVYEAVSSIPPATDPAEPDTDRDGVSDFTELDGFDALLAIVDGGNGAAESLATGDDIQRAFINNPVPSGNVIILPGANSFIDSTPAGDDILREAQTVLTDPLRRDSDDDSVADGSEVVRGSDPTVDDRADFFDADQDGLTDGEEDLGWLVSVNGGAGFQVTSSKSLPDTDFDGLPDFVERDLRTNPRSVDTDGDTISDYDEVADLSKYLSIAALYPNMNIISANTGGYGTDPTKSDTDNDDLSDQVELITGSRLSLPGETMATTVFTSPIFEDTDLDGLHDGDEIAAQTDPTNADTDGDGRKDGAEVLVGTDPLIPDVAFQVVMRDILHNGSCSDGTNNDDNFDGEVMWWVVLTDPQTGERVLLSDALDAEYLDIIDDDPLDGAWFLTPTTYVGNDYGGRTDVPFWFSLEPRACYYKRSNGFDNAWLRFDKRSRVFTMSPGDSFSVEGVFIELDNDNVSQDCGLPPRFIPPTLVASNFYQRLRKRYDYSDLANSSGRQTLVGSDAEDIVNTGSCKIDFQIDIEVVGDQGPKRGGFESP</sequence>
<dbReference type="PANTHER" id="PTHR37467">
    <property type="entry name" value="EXPORTED CALCIUM-BINDING GLYCOPROTEIN-RELATED"/>
    <property type="match status" value="1"/>
</dbReference>
<evidence type="ECO:0000256" key="3">
    <source>
        <dbReference type="ARBA" id="ARBA00022729"/>
    </source>
</evidence>
<dbReference type="InterPro" id="IPR014755">
    <property type="entry name" value="Cu-Rt/internalin_Ig-like"/>
</dbReference>
<feature type="compositionally biased region" description="Basic and acidic residues" evidence="5">
    <location>
        <begin position="616"/>
        <end position="629"/>
    </location>
</feature>
<feature type="compositionally biased region" description="Polar residues" evidence="5">
    <location>
        <begin position="545"/>
        <end position="563"/>
    </location>
</feature>
<proteinExistence type="predicted"/>
<keyword evidence="7" id="KW-1185">Reference proteome</keyword>
<feature type="region of interest" description="Disordered" evidence="5">
    <location>
        <begin position="613"/>
        <end position="640"/>
    </location>
</feature>
<protein>
    <recommendedName>
        <fullName evidence="8">SbsA Ig-like domain-containing protein</fullName>
    </recommendedName>
</protein>
<keyword evidence="2" id="KW-0964">Secreted</keyword>
<dbReference type="Gene3D" id="2.60.40.1220">
    <property type="match status" value="2"/>
</dbReference>